<dbReference type="EMBL" id="PNCK01000036">
    <property type="protein sequence ID" value="TMP42885.1"/>
    <property type="molecule type" value="Genomic_DNA"/>
</dbReference>
<comment type="caution">
    <text evidence="7">The sequence shown here is derived from an EMBL/GenBank/DDBJ whole genome shotgun (WGS) entry which is preliminary data.</text>
</comment>
<dbReference type="Pfam" id="PF00990">
    <property type="entry name" value="GGDEF"/>
    <property type="match status" value="1"/>
</dbReference>
<feature type="transmembrane region" description="Helical" evidence="4">
    <location>
        <begin position="67"/>
        <end position="85"/>
    </location>
</feature>
<dbReference type="CDD" id="cd01949">
    <property type="entry name" value="GGDEF"/>
    <property type="match status" value="1"/>
</dbReference>
<sequence>MRDLKGMHMAVKVYLVLIWLVVGLFTAWKLNQPDFYWDTFEELFWFGLTTSLIALSVPYLKSRLLLFGWSIYSIGLLLDITDDFISDSDFILLIFDTSLKNIGFLITCYGMLTMILTKRGVIGQLNTEIEQREKLEEQLRYEANHDPLTGIGNRKACFETFDELSDQQPLLFYFDLDDFKQANDKYGHHVGDNILKAFSASLTKQFGDDCCFRIGGDEFVAFGGDNDQALSTLRDCLLEQIFEYGVGLSIGTAKTDSKEQPDTIVQRADSSMYSDKASKVVRTRPRSQ</sequence>
<name>A0A5S3XT58_9GAMM</name>
<dbReference type="PANTHER" id="PTHR45138:SF9">
    <property type="entry name" value="DIGUANYLATE CYCLASE DGCM-RELATED"/>
    <property type="match status" value="1"/>
</dbReference>
<dbReference type="SMART" id="SM00267">
    <property type="entry name" value="GGDEF"/>
    <property type="match status" value="1"/>
</dbReference>
<organism evidence="7 9">
    <name type="scientific">Pseudoalteromonas citrea</name>
    <dbReference type="NCBI Taxonomy" id="43655"/>
    <lineage>
        <taxon>Bacteria</taxon>
        <taxon>Pseudomonadati</taxon>
        <taxon>Pseudomonadota</taxon>
        <taxon>Gammaproteobacteria</taxon>
        <taxon>Alteromonadales</taxon>
        <taxon>Pseudoalteromonadaceae</taxon>
        <taxon>Pseudoalteromonas</taxon>
    </lineage>
</organism>
<keyword evidence="8" id="KW-1185">Reference proteome</keyword>
<feature type="transmembrane region" description="Helical" evidence="4">
    <location>
        <begin position="91"/>
        <end position="112"/>
    </location>
</feature>
<evidence type="ECO:0000313" key="9">
    <source>
        <dbReference type="Proteomes" id="UP000307706"/>
    </source>
</evidence>
<dbReference type="GO" id="GO:0052621">
    <property type="term" value="F:diguanylate cyclase activity"/>
    <property type="evidence" value="ECO:0007669"/>
    <property type="project" value="UniProtKB-EC"/>
</dbReference>
<feature type="transmembrane region" description="Helical" evidence="4">
    <location>
        <begin position="43"/>
        <end position="60"/>
    </location>
</feature>
<evidence type="ECO:0000256" key="2">
    <source>
        <dbReference type="ARBA" id="ARBA00034247"/>
    </source>
</evidence>
<evidence type="ECO:0000259" key="5">
    <source>
        <dbReference type="PROSITE" id="PS50887"/>
    </source>
</evidence>
<dbReference type="InterPro" id="IPR050469">
    <property type="entry name" value="Diguanylate_Cyclase"/>
</dbReference>
<evidence type="ECO:0000256" key="1">
    <source>
        <dbReference type="ARBA" id="ARBA00012528"/>
    </source>
</evidence>
<proteinExistence type="predicted"/>
<evidence type="ECO:0000256" key="3">
    <source>
        <dbReference type="SAM" id="MobiDB-lite"/>
    </source>
</evidence>
<feature type="domain" description="GGDEF" evidence="5">
    <location>
        <begin position="167"/>
        <end position="288"/>
    </location>
</feature>
<feature type="region of interest" description="Disordered" evidence="3">
    <location>
        <begin position="254"/>
        <end position="288"/>
    </location>
</feature>
<evidence type="ECO:0000313" key="6">
    <source>
        <dbReference type="EMBL" id="TMP42885.1"/>
    </source>
</evidence>
<comment type="catalytic activity">
    <reaction evidence="2">
        <text>2 GTP = 3',3'-c-di-GMP + 2 diphosphate</text>
        <dbReference type="Rhea" id="RHEA:24898"/>
        <dbReference type="ChEBI" id="CHEBI:33019"/>
        <dbReference type="ChEBI" id="CHEBI:37565"/>
        <dbReference type="ChEBI" id="CHEBI:58805"/>
        <dbReference type="EC" id="2.7.7.65"/>
    </reaction>
</comment>
<dbReference type="Proteomes" id="UP000305730">
    <property type="component" value="Unassembled WGS sequence"/>
</dbReference>
<reference evidence="7 9" key="1">
    <citation type="submission" date="2017-12" db="EMBL/GenBank/DDBJ databases">
        <authorList>
            <person name="Paulsen S."/>
            <person name="Gram L.K."/>
        </authorList>
    </citation>
    <scope>NUCLEOTIDE SEQUENCE [LARGE SCALE GENOMIC DNA]</scope>
    <source>
        <strain evidence="7 9">S2231</strain>
        <strain evidence="6">S2233</strain>
    </source>
</reference>
<evidence type="ECO:0000256" key="4">
    <source>
        <dbReference type="SAM" id="Phobius"/>
    </source>
</evidence>
<reference evidence="7" key="3">
    <citation type="submission" date="2019-09" db="EMBL/GenBank/DDBJ databases">
        <title>Co-occurence of chitin degradation, pigmentation and bioactivity in marine Pseudoalteromonas.</title>
        <authorList>
            <person name="Sonnenschein E.C."/>
            <person name="Bech P.K."/>
        </authorList>
    </citation>
    <scope>NUCLEOTIDE SEQUENCE</scope>
    <source>
        <strain evidence="7">S2231</strain>
        <strain evidence="6 8">S2233</strain>
    </source>
</reference>
<reference evidence="9" key="2">
    <citation type="submission" date="2019-06" db="EMBL/GenBank/DDBJ databases">
        <title>Co-occurence of chitin degradation, pigmentation and bioactivity in marine Pseudoalteromonas.</title>
        <authorList>
            <person name="Sonnenschein E.C."/>
            <person name="Bech P.K."/>
        </authorList>
    </citation>
    <scope>NUCLEOTIDE SEQUENCE [LARGE SCALE GENOMIC DNA]</scope>
    <source>
        <strain evidence="9">S2231</strain>
    </source>
</reference>
<dbReference type="PANTHER" id="PTHR45138">
    <property type="entry name" value="REGULATORY COMPONENTS OF SENSORY TRANSDUCTION SYSTEM"/>
    <property type="match status" value="1"/>
</dbReference>
<dbReference type="Gene3D" id="3.30.70.270">
    <property type="match status" value="1"/>
</dbReference>
<gene>
    <name evidence="7" type="ORF">CWB96_05220</name>
    <name evidence="6" type="ORF">CWB97_10735</name>
</gene>
<evidence type="ECO:0000313" key="8">
    <source>
        <dbReference type="Proteomes" id="UP000305730"/>
    </source>
</evidence>
<evidence type="ECO:0000313" key="7">
    <source>
        <dbReference type="EMBL" id="TMP61027.1"/>
    </source>
</evidence>
<feature type="transmembrane region" description="Helical" evidence="4">
    <location>
        <begin position="12"/>
        <end position="31"/>
    </location>
</feature>
<keyword evidence="4" id="KW-1133">Transmembrane helix</keyword>
<dbReference type="InterPro" id="IPR043128">
    <property type="entry name" value="Rev_trsase/Diguanyl_cyclase"/>
</dbReference>
<keyword evidence="4" id="KW-0472">Membrane</keyword>
<dbReference type="Proteomes" id="UP000307706">
    <property type="component" value="Unassembled WGS sequence"/>
</dbReference>
<protein>
    <recommendedName>
        <fullName evidence="1">diguanylate cyclase</fullName>
        <ecNumber evidence="1">2.7.7.65</ecNumber>
    </recommendedName>
</protein>
<dbReference type="PROSITE" id="PS50887">
    <property type="entry name" value="GGDEF"/>
    <property type="match status" value="1"/>
</dbReference>
<feature type="compositionally biased region" description="Basic residues" evidence="3">
    <location>
        <begin position="279"/>
        <end position="288"/>
    </location>
</feature>
<dbReference type="OrthoDB" id="70510at2"/>
<dbReference type="EC" id="2.7.7.65" evidence="1"/>
<dbReference type="EMBL" id="PNCL01000019">
    <property type="protein sequence ID" value="TMP61027.1"/>
    <property type="molecule type" value="Genomic_DNA"/>
</dbReference>
<dbReference type="NCBIfam" id="TIGR00254">
    <property type="entry name" value="GGDEF"/>
    <property type="match status" value="1"/>
</dbReference>
<dbReference type="SUPFAM" id="SSF55073">
    <property type="entry name" value="Nucleotide cyclase"/>
    <property type="match status" value="1"/>
</dbReference>
<dbReference type="InterPro" id="IPR029787">
    <property type="entry name" value="Nucleotide_cyclase"/>
</dbReference>
<dbReference type="AlphaFoldDB" id="A0A5S3XT58"/>
<dbReference type="InterPro" id="IPR000160">
    <property type="entry name" value="GGDEF_dom"/>
</dbReference>
<accession>A0A5S3XT58</accession>
<keyword evidence="4" id="KW-0812">Transmembrane</keyword>